<comment type="caution">
    <text evidence="1">The sequence shown here is derived from an EMBL/GenBank/DDBJ whole genome shotgun (WGS) entry which is preliminary data.</text>
</comment>
<dbReference type="AlphaFoldDB" id="A0A4Y2SG47"/>
<dbReference type="EMBL" id="BGPR01021190">
    <property type="protein sequence ID" value="GBN86239.1"/>
    <property type="molecule type" value="Genomic_DNA"/>
</dbReference>
<protein>
    <submittedName>
        <fullName evidence="1">Uncharacterized protein</fullName>
    </submittedName>
</protein>
<proteinExistence type="predicted"/>
<name>A0A4Y2SG47_ARAVE</name>
<reference evidence="1 2" key="1">
    <citation type="journal article" date="2019" name="Sci. Rep.">
        <title>Orb-weaving spider Araneus ventricosus genome elucidates the spidroin gene catalogue.</title>
        <authorList>
            <person name="Kono N."/>
            <person name="Nakamura H."/>
            <person name="Ohtoshi R."/>
            <person name="Moran D.A.P."/>
            <person name="Shinohara A."/>
            <person name="Yoshida Y."/>
            <person name="Fujiwara M."/>
            <person name="Mori M."/>
            <person name="Tomita M."/>
            <person name="Arakawa K."/>
        </authorList>
    </citation>
    <scope>NUCLEOTIDE SEQUENCE [LARGE SCALE GENOMIC DNA]</scope>
</reference>
<evidence type="ECO:0000313" key="2">
    <source>
        <dbReference type="Proteomes" id="UP000499080"/>
    </source>
</evidence>
<keyword evidence="2" id="KW-1185">Reference proteome</keyword>
<evidence type="ECO:0000313" key="1">
    <source>
        <dbReference type="EMBL" id="GBN86239.1"/>
    </source>
</evidence>
<gene>
    <name evidence="1" type="ORF">AVEN_85096_1</name>
</gene>
<organism evidence="1 2">
    <name type="scientific">Araneus ventricosus</name>
    <name type="common">Orbweaver spider</name>
    <name type="synonym">Epeira ventricosa</name>
    <dbReference type="NCBI Taxonomy" id="182803"/>
    <lineage>
        <taxon>Eukaryota</taxon>
        <taxon>Metazoa</taxon>
        <taxon>Ecdysozoa</taxon>
        <taxon>Arthropoda</taxon>
        <taxon>Chelicerata</taxon>
        <taxon>Arachnida</taxon>
        <taxon>Araneae</taxon>
        <taxon>Araneomorphae</taxon>
        <taxon>Entelegynae</taxon>
        <taxon>Araneoidea</taxon>
        <taxon>Araneidae</taxon>
        <taxon>Araneus</taxon>
    </lineage>
</organism>
<dbReference type="Proteomes" id="UP000499080">
    <property type="component" value="Unassembled WGS sequence"/>
</dbReference>
<sequence>MNVIYMLHLKWSINLTWMLQAGYRPTGLELWFHVNNGTQPNSQPNLGSRIDPFHCMKPLTATDLDDLVVLIRGQMGIEMTPQLAPLSKLPHHTQWEDILTPTYVRIEPTVQIHGGCPVEWGRNLLSGPIAETLTTRPLQPRRRHTIVVYELCLYEEFLRHRLHKMNKRETISGGIIVIQIYDPKS</sequence>
<accession>A0A4Y2SG47</accession>